<gene>
    <name evidence="9" type="primary">secE</name>
    <name evidence="11" type="ORF">SAMN02745244_00982</name>
</gene>
<dbReference type="GO" id="GO:0005886">
    <property type="term" value="C:plasma membrane"/>
    <property type="evidence" value="ECO:0007669"/>
    <property type="project" value="UniProtKB-SubCell"/>
</dbReference>
<dbReference type="GO" id="GO:0009306">
    <property type="term" value="P:protein secretion"/>
    <property type="evidence" value="ECO:0007669"/>
    <property type="project" value="UniProtKB-UniRule"/>
</dbReference>
<feature type="region of interest" description="Disordered" evidence="10">
    <location>
        <begin position="97"/>
        <end position="119"/>
    </location>
</feature>
<keyword evidence="3 9" id="KW-1003">Cell membrane</keyword>
<keyword evidence="4 9" id="KW-0812">Transmembrane</keyword>
<evidence type="ECO:0000256" key="8">
    <source>
        <dbReference type="ARBA" id="ARBA00023136"/>
    </source>
</evidence>
<keyword evidence="7 9" id="KW-0811">Translocation</keyword>
<evidence type="ECO:0000256" key="9">
    <source>
        <dbReference type="HAMAP-Rule" id="MF_00422"/>
    </source>
</evidence>
<comment type="similarity">
    <text evidence="9">Belongs to the SecE/SEC61-gamma family.</text>
</comment>
<feature type="compositionally biased region" description="Basic and acidic residues" evidence="10">
    <location>
        <begin position="1"/>
        <end position="13"/>
    </location>
</feature>
<sequence>MSDKSRDAEHEDLVQGGTDAAESAVESDEDTLSAADIEDPEALEAASSAVAGDEDALEVIPPAIGPDTDDETIAELEEGFTAEEREAAAAAIVRKTSKAPVRKKETRTRRRSEATQDHEDHYKAHNPAQFAAQSAAELKRVVWPTWPETASMFSAVLIFVLIMIAIVGLLDFGFGWGLLKLLGSY</sequence>
<evidence type="ECO:0000313" key="11">
    <source>
        <dbReference type="EMBL" id="SHI75889.1"/>
    </source>
</evidence>
<name>A0A1M6DRZ6_9ACTN</name>
<dbReference type="GO" id="GO:0008320">
    <property type="term" value="F:protein transmembrane transporter activity"/>
    <property type="evidence" value="ECO:0007669"/>
    <property type="project" value="UniProtKB-UniRule"/>
</dbReference>
<feature type="compositionally biased region" description="Basic residues" evidence="10">
    <location>
        <begin position="97"/>
        <end position="110"/>
    </location>
</feature>
<comment type="function">
    <text evidence="9">Essential subunit of the Sec protein translocation channel SecYEG. Clamps together the 2 halves of SecY. May contact the channel plug during translocation.</text>
</comment>
<dbReference type="InterPro" id="IPR005807">
    <property type="entry name" value="SecE_bac"/>
</dbReference>
<dbReference type="GO" id="GO:0006605">
    <property type="term" value="P:protein targeting"/>
    <property type="evidence" value="ECO:0007669"/>
    <property type="project" value="UniProtKB-UniRule"/>
</dbReference>
<evidence type="ECO:0000256" key="4">
    <source>
        <dbReference type="ARBA" id="ARBA00022692"/>
    </source>
</evidence>
<dbReference type="STRING" id="1123357.SAMN02745244_00982"/>
<evidence type="ECO:0000256" key="10">
    <source>
        <dbReference type="SAM" id="MobiDB-lite"/>
    </source>
</evidence>
<dbReference type="AlphaFoldDB" id="A0A1M6DRZ6"/>
<protein>
    <recommendedName>
        <fullName evidence="9">Protein translocase subunit SecE</fullName>
    </recommendedName>
</protein>
<dbReference type="InterPro" id="IPR038379">
    <property type="entry name" value="SecE_sf"/>
</dbReference>
<dbReference type="GO" id="GO:0043952">
    <property type="term" value="P:protein transport by the Sec complex"/>
    <property type="evidence" value="ECO:0007669"/>
    <property type="project" value="UniProtKB-UniRule"/>
</dbReference>
<accession>A0A1M6DRZ6</accession>
<feature type="region of interest" description="Disordered" evidence="10">
    <location>
        <begin position="1"/>
        <end position="68"/>
    </location>
</feature>
<organism evidence="11 12">
    <name type="scientific">Tessaracoccus bendigoensis DSM 12906</name>
    <dbReference type="NCBI Taxonomy" id="1123357"/>
    <lineage>
        <taxon>Bacteria</taxon>
        <taxon>Bacillati</taxon>
        <taxon>Actinomycetota</taxon>
        <taxon>Actinomycetes</taxon>
        <taxon>Propionibacteriales</taxon>
        <taxon>Propionibacteriaceae</taxon>
        <taxon>Tessaracoccus</taxon>
    </lineage>
</organism>
<dbReference type="InterPro" id="IPR001901">
    <property type="entry name" value="Translocase_SecE/Sec61-g"/>
</dbReference>
<dbReference type="RefSeq" id="WP_245787893.1">
    <property type="nucleotide sequence ID" value="NZ_FQZG01000014.1"/>
</dbReference>
<feature type="compositionally biased region" description="Acidic residues" evidence="10">
    <location>
        <begin position="25"/>
        <end position="42"/>
    </location>
</feature>
<keyword evidence="12" id="KW-1185">Reference proteome</keyword>
<dbReference type="PROSITE" id="PS01067">
    <property type="entry name" value="SECE_SEC61G"/>
    <property type="match status" value="1"/>
</dbReference>
<evidence type="ECO:0000256" key="6">
    <source>
        <dbReference type="ARBA" id="ARBA00022989"/>
    </source>
</evidence>
<proteinExistence type="inferred from homology"/>
<evidence type="ECO:0000256" key="3">
    <source>
        <dbReference type="ARBA" id="ARBA00022475"/>
    </source>
</evidence>
<evidence type="ECO:0000256" key="5">
    <source>
        <dbReference type="ARBA" id="ARBA00022927"/>
    </source>
</evidence>
<dbReference type="Gene3D" id="1.20.5.1030">
    <property type="entry name" value="Preprotein translocase secy subunit"/>
    <property type="match status" value="1"/>
</dbReference>
<dbReference type="EMBL" id="FQZG01000014">
    <property type="protein sequence ID" value="SHI75889.1"/>
    <property type="molecule type" value="Genomic_DNA"/>
</dbReference>
<dbReference type="PANTHER" id="PTHR33910">
    <property type="entry name" value="PROTEIN TRANSLOCASE SUBUNIT SECE"/>
    <property type="match status" value="1"/>
</dbReference>
<evidence type="ECO:0000256" key="2">
    <source>
        <dbReference type="ARBA" id="ARBA00022448"/>
    </source>
</evidence>
<comment type="subunit">
    <text evidence="9">Component of the Sec protein translocase complex. Heterotrimer consisting of SecY, SecE and SecG subunits. The heterotrimers can form oligomers, although 1 heterotrimer is thought to be able to translocate proteins. Interacts with the ribosome. Interacts with SecDF, and other proteins may be involved. Interacts with SecA.</text>
</comment>
<reference evidence="11 12" key="1">
    <citation type="submission" date="2016-11" db="EMBL/GenBank/DDBJ databases">
        <authorList>
            <person name="Jaros S."/>
            <person name="Januszkiewicz K."/>
            <person name="Wedrychowicz H."/>
        </authorList>
    </citation>
    <scope>NUCLEOTIDE SEQUENCE [LARGE SCALE GENOMIC DNA]</scope>
    <source>
        <strain evidence="11 12">DSM 12906</strain>
    </source>
</reference>
<dbReference type="GO" id="GO:0065002">
    <property type="term" value="P:intracellular protein transmembrane transport"/>
    <property type="evidence" value="ECO:0007669"/>
    <property type="project" value="UniProtKB-UniRule"/>
</dbReference>
<feature type="transmembrane region" description="Helical" evidence="9">
    <location>
        <begin position="156"/>
        <end position="179"/>
    </location>
</feature>
<dbReference type="NCBIfam" id="TIGR00964">
    <property type="entry name" value="secE_bact"/>
    <property type="match status" value="1"/>
</dbReference>
<keyword evidence="8 9" id="KW-0472">Membrane</keyword>
<keyword evidence="6 9" id="KW-1133">Transmembrane helix</keyword>
<evidence type="ECO:0000313" key="12">
    <source>
        <dbReference type="Proteomes" id="UP000184512"/>
    </source>
</evidence>
<dbReference type="PANTHER" id="PTHR33910:SF1">
    <property type="entry name" value="PROTEIN TRANSLOCASE SUBUNIT SECE"/>
    <property type="match status" value="1"/>
</dbReference>
<keyword evidence="5 9" id="KW-0653">Protein transport</keyword>
<dbReference type="Proteomes" id="UP000184512">
    <property type="component" value="Unassembled WGS sequence"/>
</dbReference>
<evidence type="ECO:0000256" key="7">
    <source>
        <dbReference type="ARBA" id="ARBA00023010"/>
    </source>
</evidence>
<dbReference type="Pfam" id="PF00584">
    <property type="entry name" value="SecE"/>
    <property type="match status" value="1"/>
</dbReference>
<keyword evidence="2 9" id="KW-0813">Transport</keyword>
<dbReference type="HAMAP" id="MF_00422">
    <property type="entry name" value="SecE"/>
    <property type="match status" value="1"/>
</dbReference>
<comment type="subcellular location">
    <subcellularLocation>
        <location evidence="9">Cell membrane</location>
        <topology evidence="9">Single-pass membrane protein</topology>
    </subcellularLocation>
    <subcellularLocation>
        <location evidence="1">Membrane</location>
    </subcellularLocation>
</comment>
<evidence type="ECO:0000256" key="1">
    <source>
        <dbReference type="ARBA" id="ARBA00004370"/>
    </source>
</evidence>